<feature type="domain" description="Tyr recombinase" evidence="10">
    <location>
        <begin position="145"/>
        <end position="319"/>
    </location>
</feature>
<dbReference type="PANTHER" id="PTHR30349:SF77">
    <property type="entry name" value="TYROSINE RECOMBINASE XERC"/>
    <property type="match status" value="1"/>
</dbReference>
<dbReference type="GO" id="GO:0007059">
    <property type="term" value="P:chromosome segregation"/>
    <property type="evidence" value="ECO:0007669"/>
    <property type="project" value="UniProtKB-KW"/>
</dbReference>
<dbReference type="EMBL" id="BJCQ01000011">
    <property type="protein sequence ID" value="GCL66920.1"/>
    <property type="molecule type" value="Genomic_DNA"/>
</dbReference>
<accession>A0A480B182</accession>
<dbReference type="InterPro" id="IPR011010">
    <property type="entry name" value="DNA_brk_join_enz"/>
</dbReference>
<dbReference type="GO" id="GO:0003677">
    <property type="term" value="F:DNA binding"/>
    <property type="evidence" value="ECO:0007669"/>
    <property type="project" value="UniProtKB-UniRule"/>
</dbReference>
<sequence length="323" mass="37917">MQQLINDILHDMSEVLSAKELYTLQIVLQKKLNTQNNQTYPYTNIEYMDMFISAKRIEGCSERTLAYYRATIEHMLSMIVMPLRQVQTDDLRAYLSEYQSRNNCSKTTVDNIRRNLSSFFSWLEAEDYIIKSPIRRIHKIRTGSKVKETLSEECIEKLRDSCLHIRDLAMIDLLYSTGIRVGELVNLNISDINFEEKECIVYGKGNKQRKVYFDAKAKVHLKRYLEQRKDYSEALFVTLDSPFERLKISGVEIRLRKLGRLALLDQRVHPHKFRRSMATRAIDKGMPIEQVQKLLGHQQIDTTMHYAMVNQSNVKISHRKFIG</sequence>
<reference evidence="12 13" key="1">
    <citation type="submission" date="2019-03" db="EMBL/GenBank/DDBJ databases">
        <title>Draft genome sequences of two Veillonella tobetsuensis clinical isolates from intraoperative bronchial fluids of elderly patients with pulmonary carcinoma.</title>
        <authorList>
            <person name="Akiyama T."/>
        </authorList>
    </citation>
    <scope>NUCLEOTIDE SEQUENCE [LARGE SCALE GENOMIC DNA]</scope>
    <source>
        <strain evidence="12 13">PAGU 1578</strain>
    </source>
</reference>
<evidence type="ECO:0000256" key="1">
    <source>
        <dbReference type="ARBA" id="ARBA00004496"/>
    </source>
</evidence>
<dbReference type="InterPro" id="IPR044068">
    <property type="entry name" value="CB"/>
</dbReference>
<evidence type="ECO:0000256" key="9">
    <source>
        <dbReference type="PROSITE-ProRule" id="PRU01248"/>
    </source>
</evidence>
<keyword evidence="2" id="KW-0963">Cytoplasm</keyword>
<dbReference type="Pfam" id="PF13495">
    <property type="entry name" value="Phage_int_SAM_4"/>
    <property type="match status" value="1"/>
</dbReference>
<dbReference type="InterPro" id="IPR013762">
    <property type="entry name" value="Integrase-like_cat_sf"/>
</dbReference>
<dbReference type="Pfam" id="PF00589">
    <property type="entry name" value="Phage_integrase"/>
    <property type="match status" value="1"/>
</dbReference>
<evidence type="ECO:0000256" key="2">
    <source>
        <dbReference type="ARBA" id="ARBA00022490"/>
    </source>
</evidence>
<dbReference type="SUPFAM" id="SSF56349">
    <property type="entry name" value="DNA breaking-rejoining enzymes"/>
    <property type="match status" value="1"/>
</dbReference>
<dbReference type="InterPro" id="IPR010998">
    <property type="entry name" value="Integrase_recombinase_N"/>
</dbReference>
<evidence type="ECO:0000256" key="7">
    <source>
        <dbReference type="ARBA" id="ARBA00023172"/>
    </source>
</evidence>
<dbReference type="GO" id="GO:0015074">
    <property type="term" value="P:DNA integration"/>
    <property type="evidence" value="ECO:0007669"/>
    <property type="project" value="UniProtKB-KW"/>
</dbReference>
<proteinExistence type="predicted"/>
<dbReference type="GO" id="GO:0006310">
    <property type="term" value="P:DNA recombination"/>
    <property type="evidence" value="ECO:0007669"/>
    <property type="project" value="UniProtKB-KW"/>
</dbReference>
<name>A0A480B182_9FIRM</name>
<dbReference type="InterPro" id="IPR002104">
    <property type="entry name" value="Integrase_catalytic"/>
</dbReference>
<dbReference type="PROSITE" id="PS51900">
    <property type="entry name" value="CB"/>
    <property type="match status" value="1"/>
</dbReference>
<evidence type="ECO:0000313" key="12">
    <source>
        <dbReference type="EMBL" id="GCL66920.1"/>
    </source>
</evidence>
<dbReference type="AlphaFoldDB" id="A0A480B182"/>
<protein>
    <submittedName>
        <fullName evidence="12">Phage integrase</fullName>
    </submittedName>
</protein>
<comment type="caution">
    <text evidence="12">The sequence shown here is derived from an EMBL/GenBank/DDBJ whole genome shotgun (WGS) entry which is preliminary data.</text>
</comment>
<dbReference type="InterPro" id="IPR050090">
    <property type="entry name" value="Tyrosine_recombinase_XerCD"/>
</dbReference>
<dbReference type="Gene3D" id="1.10.443.10">
    <property type="entry name" value="Intergrase catalytic core"/>
    <property type="match status" value="1"/>
</dbReference>
<evidence type="ECO:0000256" key="4">
    <source>
        <dbReference type="ARBA" id="ARBA00022829"/>
    </source>
</evidence>
<keyword evidence="4" id="KW-0159">Chromosome partition</keyword>
<comment type="subcellular location">
    <subcellularLocation>
        <location evidence="1">Cytoplasm</location>
    </subcellularLocation>
</comment>
<keyword evidence="5" id="KW-0229">DNA integration</keyword>
<dbReference type="PANTHER" id="PTHR30349">
    <property type="entry name" value="PHAGE INTEGRASE-RELATED"/>
    <property type="match status" value="1"/>
</dbReference>
<keyword evidence="8" id="KW-0131">Cell cycle</keyword>
<evidence type="ECO:0000259" key="11">
    <source>
        <dbReference type="PROSITE" id="PS51900"/>
    </source>
</evidence>
<evidence type="ECO:0000256" key="6">
    <source>
        <dbReference type="ARBA" id="ARBA00023125"/>
    </source>
</evidence>
<evidence type="ECO:0000256" key="5">
    <source>
        <dbReference type="ARBA" id="ARBA00022908"/>
    </source>
</evidence>
<organism evidence="12 13">
    <name type="scientific">Veillonella tobetsuensis</name>
    <dbReference type="NCBI Taxonomy" id="1110546"/>
    <lineage>
        <taxon>Bacteria</taxon>
        <taxon>Bacillati</taxon>
        <taxon>Bacillota</taxon>
        <taxon>Negativicutes</taxon>
        <taxon>Veillonellales</taxon>
        <taxon>Veillonellaceae</taxon>
        <taxon>Veillonella</taxon>
    </lineage>
</organism>
<keyword evidence="6 9" id="KW-0238">DNA-binding</keyword>
<dbReference type="Proteomes" id="UP000300381">
    <property type="component" value="Unassembled WGS sequence"/>
</dbReference>
<dbReference type="Gene3D" id="1.10.150.130">
    <property type="match status" value="1"/>
</dbReference>
<dbReference type="RefSeq" id="WP_137660499.1">
    <property type="nucleotide sequence ID" value="NZ_BJCQ01000011.1"/>
</dbReference>
<keyword evidence="7" id="KW-0233">DNA recombination</keyword>
<dbReference type="GO" id="GO:0005737">
    <property type="term" value="C:cytoplasm"/>
    <property type="evidence" value="ECO:0007669"/>
    <property type="project" value="UniProtKB-SubCell"/>
</dbReference>
<dbReference type="InterPro" id="IPR004107">
    <property type="entry name" value="Integrase_SAM-like_N"/>
</dbReference>
<gene>
    <name evidence="12" type="ORF">PAGU1578_05410</name>
</gene>
<evidence type="ECO:0000259" key="10">
    <source>
        <dbReference type="PROSITE" id="PS51898"/>
    </source>
</evidence>
<dbReference type="PROSITE" id="PS51898">
    <property type="entry name" value="TYR_RECOMBINASE"/>
    <property type="match status" value="1"/>
</dbReference>
<feature type="domain" description="Core-binding (CB)" evidence="11">
    <location>
        <begin position="42"/>
        <end position="124"/>
    </location>
</feature>
<dbReference type="NCBIfam" id="NF040815">
    <property type="entry name" value="recomb_XerA_Arch"/>
    <property type="match status" value="1"/>
</dbReference>
<dbReference type="GO" id="GO:0051301">
    <property type="term" value="P:cell division"/>
    <property type="evidence" value="ECO:0007669"/>
    <property type="project" value="UniProtKB-KW"/>
</dbReference>
<evidence type="ECO:0000313" key="13">
    <source>
        <dbReference type="Proteomes" id="UP000300381"/>
    </source>
</evidence>
<keyword evidence="3" id="KW-0132">Cell division</keyword>
<evidence type="ECO:0000256" key="8">
    <source>
        <dbReference type="ARBA" id="ARBA00023306"/>
    </source>
</evidence>
<evidence type="ECO:0000256" key="3">
    <source>
        <dbReference type="ARBA" id="ARBA00022618"/>
    </source>
</evidence>